<keyword evidence="2" id="KW-0812">Transmembrane</keyword>
<evidence type="ECO:0000313" key="4">
    <source>
        <dbReference type="Proteomes" id="UP001213664"/>
    </source>
</evidence>
<keyword evidence="2" id="KW-0472">Membrane</keyword>
<name>A0AAJ5X0W6_9CAUL</name>
<dbReference type="InterPro" id="IPR011990">
    <property type="entry name" value="TPR-like_helical_dom_sf"/>
</dbReference>
<accession>A0AAJ5X0W6</accession>
<keyword evidence="2" id="KW-1133">Transmembrane helix</keyword>
<dbReference type="EMBL" id="CP119326">
    <property type="protein sequence ID" value="WEK40405.1"/>
    <property type="molecule type" value="Genomic_DNA"/>
</dbReference>
<sequence>MTKLSISRAHTPADAPAYAIVAAAVGVVLMGGAAVAQQAQPNIMERTEWDNRRLDQLDRNVRRLERALTQRNAAGQPVLVEPDPEVVTLQGQFALMDRRLGDLEATVRRINGDNERLTFQLDEATRDNQALQTRLRDAETRIQKLETQAELNAPIEATSPTGDATRDLAAAVTLLSTDKPRGERALETVIAAWPDTPQSREANSRLGDLRVAANDKAGAVPYYAAALKDWPRIGWAADTTLKLADALFATQRKPQGCAALAEFTRRYAPSASDPQKARAAQLRTTGACAA</sequence>
<organism evidence="3 4">
    <name type="scientific">Candidatus Brevundimonas colombiensis</name>
    <dbReference type="NCBI Taxonomy" id="3121376"/>
    <lineage>
        <taxon>Bacteria</taxon>
        <taxon>Pseudomonadati</taxon>
        <taxon>Pseudomonadota</taxon>
        <taxon>Alphaproteobacteria</taxon>
        <taxon>Caulobacterales</taxon>
        <taxon>Caulobacteraceae</taxon>
        <taxon>Brevundimonas</taxon>
    </lineage>
</organism>
<gene>
    <name evidence="3" type="ORF">P0Y50_02025</name>
</gene>
<evidence type="ECO:0000313" key="3">
    <source>
        <dbReference type="EMBL" id="WEK40405.1"/>
    </source>
</evidence>
<dbReference type="AlphaFoldDB" id="A0AAJ5X0W6"/>
<keyword evidence="1" id="KW-0175">Coiled coil</keyword>
<dbReference type="Proteomes" id="UP001213664">
    <property type="component" value="Chromosome"/>
</dbReference>
<feature type="transmembrane region" description="Helical" evidence="2">
    <location>
        <begin position="15"/>
        <end position="36"/>
    </location>
</feature>
<reference evidence="3" key="1">
    <citation type="submission" date="2023-03" db="EMBL/GenBank/DDBJ databases">
        <title>Andean soil-derived lignocellulolytic bacterial consortium as a source of novel taxa and putative plastic-active enzymes.</title>
        <authorList>
            <person name="Diaz-Garcia L."/>
            <person name="Chuvochina M."/>
            <person name="Feuerriegel G."/>
            <person name="Bunk B."/>
            <person name="Sproer C."/>
            <person name="Streit W.R."/>
            <person name="Rodriguez L.M."/>
            <person name="Overmann J."/>
            <person name="Jimenez D.J."/>
        </authorList>
    </citation>
    <scope>NUCLEOTIDE SEQUENCE</scope>
    <source>
        <strain evidence="3">MAG 833</strain>
    </source>
</reference>
<protein>
    <submittedName>
        <fullName evidence="3">Tol-pal system protein</fullName>
    </submittedName>
</protein>
<proteinExistence type="predicted"/>
<evidence type="ECO:0000256" key="2">
    <source>
        <dbReference type="SAM" id="Phobius"/>
    </source>
</evidence>
<dbReference type="Gene3D" id="1.25.40.10">
    <property type="entry name" value="Tetratricopeptide repeat domain"/>
    <property type="match status" value="1"/>
</dbReference>
<feature type="coiled-coil region" evidence="1">
    <location>
        <begin position="114"/>
        <end position="148"/>
    </location>
</feature>
<evidence type="ECO:0000256" key="1">
    <source>
        <dbReference type="SAM" id="Coils"/>
    </source>
</evidence>